<dbReference type="Proteomes" id="UP001066276">
    <property type="component" value="Chromosome 7"/>
</dbReference>
<dbReference type="AlphaFoldDB" id="A0AAV7PKT3"/>
<reference evidence="1" key="1">
    <citation type="journal article" date="2022" name="bioRxiv">
        <title>Sequencing and chromosome-scale assembly of the giantPleurodeles waltlgenome.</title>
        <authorList>
            <person name="Brown T."/>
            <person name="Elewa A."/>
            <person name="Iarovenko S."/>
            <person name="Subramanian E."/>
            <person name="Araus A.J."/>
            <person name="Petzold A."/>
            <person name="Susuki M."/>
            <person name="Suzuki K.-i.T."/>
            <person name="Hayashi T."/>
            <person name="Toyoda A."/>
            <person name="Oliveira C."/>
            <person name="Osipova E."/>
            <person name="Leigh N.D."/>
            <person name="Simon A."/>
            <person name="Yun M.H."/>
        </authorList>
    </citation>
    <scope>NUCLEOTIDE SEQUENCE</scope>
    <source>
        <strain evidence="1">20211129_DDA</strain>
        <tissue evidence="1">Liver</tissue>
    </source>
</reference>
<name>A0AAV7PKT3_PLEWA</name>
<accession>A0AAV7PKT3</accession>
<comment type="caution">
    <text evidence="1">The sequence shown here is derived from an EMBL/GenBank/DDBJ whole genome shotgun (WGS) entry which is preliminary data.</text>
</comment>
<evidence type="ECO:0000313" key="1">
    <source>
        <dbReference type="EMBL" id="KAJ1128776.1"/>
    </source>
</evidence>
<evidence type="ECO:0000313" key="2">
    <source>
        <dbReference type="Proteomes" id="UP001066276"/>
    </source>
</evidence>
<organism evidence="1 2">
    <name type="scientific">Pleurodeles waltl</name>
    <name type="common">Iberian ribbed newt</name>
    <dbReference type="NCBI Taxonomy" id="8319"/>
    <lineage>
        <taxon>Eukaryota</taxon>
        <taxon>Metazoa</taxon>
        <taxon>Chordata</taxon>
        <taxon>Craniata</taxon>
        <taxon>Vertebrata</taxon>
        <taxon>Euteleostomi</taxon>
        <taxon>Amphibia</taxon>
        <taxon>Batrachia</taxon>
        <taxon>Caudata</taxon>
        <taxon>Salamandroidea</taxon>
        <taxon>Salamandridae</taxon>
        <taxon>Pleurodelinae</taxon>
        <taxon>Pleurodeles</taxon>
    </lineage>
</organism>
<protein>
    <submittedName>
        <fullName evidence="1">Uncharacterized protein</fullName>
    </submittedName>
</protein>
<sequence>MVRLQHPTLGINLAVGNSVGRGWEKGPWRDLRSGKRTAALSAARAGDTTGAHGRLKERFREVSRAFPLDSVNTYRTAVEATHDVGRLLCQLRLRENKRKEQVDFP</sequence>
<proteinExistence type="predicted"/>
<dbReference type="EMBL" id="JANPWB010000011">
    <property type="protein sequence ID" value="KAJ1128776.1"/>
    <property type="molecule type" value="Genomic_DNA"/>
</dbReference>
<gene>
    <name evidence="1" type="ORF">NDU88_007151</name>
</gene>
<keyword evidence="2" id="KW-1185">Reference proteome</keyword>